<dbReference type="InterPro" id="IPR001810">
    <property type="entry name" value="F-box_dom"/>
</dbReference>
<proteinExistence type="predicted"/>
<reference evidence="2" key="2">
    <citation type="submission" date="2023-05" db="EMBL/GenBank/DDBJ databases">
        <authorList>
            <person name="Schelkunov M.I."/>
        </authorList>
    </citation>
    <scope>NUCLEOTIDE SEQUENCE</scope>
    <source>
        <strain evidence="2">Hsosn_3</strain>
        <tissue evidence="2">Leaf</tissue>
    </source>
</reference>
<dbReference type="PANTHER" id="PTHR31111:SF136">
    <property type="entry name" value="F-BOX ASSOCIATED DOMAIN-CONTAINING PROTEIN"/>
    <property type="match status" value="1"/>
</dbReference>
<dbReference type="AlphaFoldDB" id="A0AAD8GPT8"/>
<evidence type="ECO:0000259" key="1">
    <source>
        <dbReference type="Pfam" id="PF00646"/>
    </source>
</evidence>
<evidence type="ECO:0000313" key="3">
    <source>
        <dbReference type="Proteomes" id="UP001237642"/>
    </source>
</evidence>
<dbReference type="InterPro" id="IPR036047">
    <property type="entry name" value="F-box-like_dom_sf"/>
</dbReference>
<dbReference type="EMBL" id="JAUIZM010000022">
    <property type="protein sequence ID" value="KAK1351911.1"/>
    <property type="molecule type" value="Genomic_DNA"/>
</dbReference>
<dbReference type="PANTHER" id="PTHR31111">
    <property type="entry name" value="BNAA05G37150D PROTEIN-RELATED"/>
    <property type="match status" value="1"/>
</dbReference>
<dbReference type="Gene3D" id="1.20.1280.50">
    <property type="match status" value="1"/>
</dbReference>
<gene>
    <name evidence="2" type="ORF">POM88_053916</name>
</gene>
<dbReference type="Proteomes" id="UP001237642">
    <property type="component" value="Unassembled WGS sequence"/>
</dbReference>
<dbReference type="Pfam" id="PF00646">
    <property type="entry name" value="F-box"/>
    <property type="match status" value="1"/>
</dbReference>
<protein>
    <recommendedName>
        <fullName evidence="1">F-box domain-containing protein</fullName>
    </recommendedName>
</protein>
<reference evidence="2" key="1">
    <citation type="submission" date="2023-02" db="EMBL/GenBank/DDBJ databases">
        <title>Genome of toxic invasive species Heracleum sosnowskyi carries increased number of genes despite the absence of recent whole-genome duplications.</title>
        <authorList>
            <person name="Schelkunov M."/>
            <person name="Shtratnikova V."/>
            <person name="Makarenko M."/>
            <person name="Klepikova A."/>
            <person name="Omelchenko D."/>
            <person name="Novikova G."/>
            <person name="Obukhova E."/>
            <person name="Bogdanov V."/>
            <person name="Penin A."/>
            <person name="Logacheva M."/>
        </authorList>
    </citation>
    <scope>NUCLEOTIDE SEQUENCE</scope>
    <source>
        <strain evidence="2">Hsosn_3</strain>
        <tissue evidence="2">Leaf</tissue>
    </source>
</reference>
<sequence length="191" mass="21043">MASLLPIPNLSDDLIREILKRVQVKDVIHCQTVCKPWLGIIQSQQFVMSQLRHAARDVASPQNVDDLWLPYVPDEDLVDIDYYFPCIVGASNGIVTLSVNGFNMRALGYDSLEGDYKVLRAVYPDNMVGMNSLNYEAYSDTRGIGGSLGLSAFNLNSEVLITTINLPVIDEGDNVQNDAIGINGIDDVPRP</sequence>
<organism evidence="2 3">
    <name type="scientific">Heracleum sosnowskyi</name>
    <dbReference type="NCBI Taxonomy" id="360622"/>
    <lineage>
        <taxon>Eukaryota</taxon>
        <taxon>Viridiplantae</taxon>
        <taxon>Streptophyta</taxon>
        <taxon>Embryophyta</taxon>
        <taxon>Tracheophyta</taxon>
        <taxon>Spermatophyta</taxon>
        <taxon>Magnoliopsida</taxon>
        <taxon>eudicotyledons</taxon>
        <taxon>Gunneridae</taxon>
        <taxon>Pentapetalae</taxon>
        <taxon>asterids</taxon>
        <taxon>campanulids</taxon>
        <taxon>Apiales</taxon>
        <taxon>Apiaceae</taxon>
        <taxon>Apioideae</taxon>
        <taxon>apioid superclade</taxon>
        <taxon>Tordylieae</taxon>
        <taxon>Tordyliinae</taxon>
        <taxon>Heracleum</taxon>
    </lineage>
</organism>
<dbReference type="SUPFAM" id="SSF81383">
    <property type="entry name" value="F-box domain"/>
    <property type="match status" value="1"/>
</dbReference>
<evidence type="ECO:0000313" key="2">
    <source>
        <dbReference type="EMBL" id="KAK1351911.1"/>
    </source>
</evidence>
<accession>A0AAD8GPT8</accession>
<name>A0AAD8GPT8_9APIA</name>
<comment type="caution">
    <text evidence="2">The sequence shown here is derived from an EMBL/GenBank/DDBJ whole genome shotgun (WGS) entry which is preliminary data.</text>
</comment>
<keyword evidence="3" id="KW-1185">Reference proteome</keyword>
<feature type="domain" description="F-box" evidence="1">
    <location>
        <begin position="7"/>
        <end position="46"/>
    </location>
</feature>